<evidence type="ECO:0000259" key="5">
    <source>
        <dbReference type="PROSITE" id="PS51938"/>
    </source>
</evidence>
<dbReference type="Proteomes" id="UP000594454">
    <property type="component" value="Chromosome 3"/>
</dbReference>
<dbReference type="Pfam" id="PF12901">
    <property type="entry name" value="SUZ-C"/>
    <property type="match status" value="1"/>
</dbReference>
<dbReference type="InterPro" id="IPR024642">
    <property type="entry name" value="SUZ-C"/>
</dbReference>
<dbReference type="OrthoDB" id="5373615at2759"/>
<dbReference type="InterPro" id="IPR024771">
    <property type="entry name" value="SUZ"/>
</dbReference>
<evidence type="ECO:0000256" key="3">
    <source>
        <dbReference type="SAM" id="MobiDB-lite"/>
    </source>
</evidence>
<dbReference type="EMBL" id="LR899011">
    <property type="protein sequence ID" value="CAD7086035.1"/>
    <property type="molecule type" value="Genomic_DNA"/>
</dbReference>
<dbReference type="PROSITE" id="PS51673">
    <property type="entry name" value="SUZ"/>
    <property type="match status" value="1"/>
</dbReference>
<feature type="domain" description="SUZ-C" evidence="5">
    <location>
        <begin position="145"/>
        <end position="189"/>
    </location>
</feature>
<dbReference type="Pfam" id="PF12752">
    <property type="entry name" value="SUZ"/>
    <property type="match status" value="1"/>
</dbReference>
<evidence type="ECO:0000313" key="7">
    <source>
        <dbReference type="Proteomes" id="UP000594454"/>
    </source>
</evidence>
<dbReference type="AlphaFoldDB" id="A0A7R8USY1"/>
<dbReference type="PANTHER" id="PTHR31796:SF2">
    <property type="entry name" value="SUZ DOMAIN-CONTAINING PROTEIN 1"/>
    <property type="match status" value="1"/>
</dbReference>
<evidence type="ECO:0000313" key="6">
    <source>
        <dbReference type="EMBL" id="CAD7086035.1"/>
    </source>
</evidence>
<keyword evidence="7" id="KW-1185">Reference proteome</keyword>
<feature type="region of interest" description="Disordered" evidence="3">
    <location>
        <begin position="71"/>
        <end position="93"/>
    </location>
</feature>
<reference evidence="6 7" key="1">
    <citation type="submission" date="2020-11" db="EMBL/GenBank/DDBJ databases">
        <authorList>
            <person name="Wallbank WR R."/>
            <person name="Pardo Diaz C."/>
            <person name="Kozak K."/>
            <person name="Martin S."/>
            <person name="Jiggins C."/>
            <person name="Moest M."/>
            <person name="Warren A I."/>
            <person name="Generalovic N T."/>
            <person name="Byers J.R.P. K."/>
            <person name="Montejo-Kovacevich G."/>
            <person name="Yen C E."/>
        </authorList>
    </citation>
    <scope>NUCLEOTIDE SEQUENCE [LARGE SCALE GENOMIC DNA]</scope>
</reference>
<feature type="domain" description="SUZ" evidence="4">
    <location>
        <begin position="46"/>
        <end position="111"/>
    </location>
</feature>
<dbReference type="InParanoid" id="A0A7R8USY1"/>
<organism evidence="6 7">
    <name type="scientific">Hermetia illucens</name>
    <name type="common">Black soldier fly</name>
    <dbReference type="NCBI Taxonomy" id="343691"/>
    <lineage>
        <taxon>Eukaryota</taxon>
        <taxon>Metazoa</taxon>
        <taxon>Ecdysozoa</taxon>
        <taxon>Arthropoda</taxon>
        <taxon>Hexapoda</taxon>
        <taxon>Insecta</taxon>
        <taxon>Pterygota</taxon>
        <taxon>Neoptera</taxon>
        <taxon>Endopterygota</taxon>
        <taxon>Diptera</taxon>
        <taxon>Brachycera</taxon>
        <taxon>Stratiomyomorpha</taxon>
        <taxon>Stratiomyidae</taxon>
        <taxon>Hermetiinae</taxon>
        <taxon>Hermetia</taxon>
    </lineage>
</organism>
<dbReference type="PROSITE" id="PS51938">
    <property type="entry name" value="SUZ_C"/>
    <property type="match status" value="1"/>
</dbReference>
<sequence length="189" mass="21200">MSNGDDVLDNWEEIDDTRLNNQIHQIRREIDISTVVPLPNGLQRMVIPPDDFYGNSYTQPPKPAVTILRRPTQQSNDAKSSEVKPKAPIKTLQQREQEYAKARLRILGSAKNPEDELESAISQVMVNSVRSPSSSEIIDPNSDRTAAPTISDKLLQPSTNLNNHQIRNSEGIIRMPRGPDGTSGFTFRR</sequence>
<dbReference type="InterPro" id="IPR039228">
    <property type="entry name" value="SZRD1"/>
</dbReference>
<name>A0A7R8USY1_HERIL</name>
<evidence type="ECO:0000259" key="4">
    <source>
        <dbReference type="PROSITE" id="PS51673"/>
    </source>
</evidence>
<evidence type="ECO:0000256" key="1">
    <source>
        <dbReference type="ARBA" id="ARBA00007124"/>
    </source>
</evidence>
<protein>
    <recommendedName>
        <fullName evidence="2">SUZ RNA-binding domain-containing</fullName>
    </recommendedName>
</protein>
<dbReference type="PANTHER" id="PTHR31796">
    <property type="entry name" value="SUZ DOMAIN-CONTAINING PROTEIN 1"/>
    <property type="match status" value="1"/>
</dbReference>
<gene>
    <name evidence="6" type="ORF">HERILL_LOCUS8836</name>
</gene>
<proteinExistence type="inferred from homology"/>
<comment type="similarity">
    <text evidence="1">Belongs to the SZRD1 family.</text>
</comment>
<accession>A0A7R8USY1</accession>
<evidence type="ECO:0000256" key="2">
    <source>
        <dbReference type="ARBA" id="ARBA00044802"/>
    </source>
</evidence>